<evidence type="ECO:0000256" key="1">
    <source>
        <dbReference type="ARBA" id="ARBA00004271"/>
    </source>
</evidence>
<dbReference type="GO" id="GO:0006995">
    <property type="term" value="P:cellular response to nitrogen starvation"/>
    <property type="evidence" value="ECO:0007669"/>
    <property type="project" value="UniProtKB-ARBA"/>
</dbReference>
<evidence type="ECO:0000256" key="5">
    <source>
        <dbReference type="ARBA" id="ARBA00022702"/>
    </source>
</evidence>
<gene>
    <name evidence="10" type="ORF">Fot_21023</name>
</gene>
<dbReference type="Proteomes" id="UP001604277">
    <property type="component" value="Unassembled WGS sequence"/>
</dbReference>
<evidence type="ECO:0000313" key="11">
    <source>
        <dbReference type="Proteomes" id="UP001604277"/>
    </source>
</evidence>
<evidence type="ECO:0000256" key="7">
    <source>
        <dbReference type="ARBA" id="ARBA00023278"/>
    </source>
</evidence>
<comment type="similarity">
    <text evidence="2">Belongs to the C-terminally encoded plant signaling peptide (CEP) family.</text>
</comment>
<keyword evidence="11" id="KW-1185">Reference proteome</keyword>
<organism evidence="10 11">
    <name type="scientific">Forsythia ovata</name>
    <dbReference type="NCBI Taxonomy" id="205694"/>
    <lineage>
        <taxon>Eukaryota</taxon>
        <taxon>Viridiplantae</taxon>
        <taxon>Streptophyta</taxon>
        <taxon>Embryophyta</taxon>
        <taxon>Tracheophyta</taxon>
        <taxon>Spermatophyta</taxon>
        <taxon>Magnoliopsida</taxon>
        <taxon>eudicotyledons</taxon>
        <taxon>Gunneridae</taxon>
        <taxon>Pentapetalae</taxon>
        <taxon>asterids</taxon>
        <taxon>lamiids</taxon>
        <taxon>Lamiales</taxon>
        <taxon>Oleaceae</taxon>
        <taxon>Forsythieae</taxon>
        <taxon>Forsythia</taxon>
    </lineage>
</organism>
<dbReference type="GO" id="GO:0048046">
    <property type="term" value="C:apoplast"/>
    <property type="evidence" value="ECO:0007669"/>
    <property type="project" value="UniProtKB-SubCell"/>
</dbReference>
<keyword evidence="7" id="KW-0379">Hydroxylation</keyword>
<evidence type="ECO:0000256" key="9">
    <source>
        <dbReference type="SAM" id="SignalP"/>
    </source>
</evidence>
<dbReference type="PANTHER" id="PTHR33348">
    <property type="entry name" value="PRECURSOR OF CEP5"/>
    <property type="match status" value="1"/>
</dbReference>
<keyword evidence="3" id="KW-0052">Apoplast</keyword>
<keyword evidence="5" id="KW-0372">Hormone</keyword>
<evidence type="ECO:0000256" key="3">
    <source>
        <dbReference type="ARBA" id="ARBA00022523"/>
    </source>
</evidence>
<dbReference type="InterPro" id="IPR033250">
    <property type="entry name" value="CEP"/>
</dbReference>
<comment type="caution">
    <text evidence="10">The sequence shown here is derived from an EMBL/GenBank/DDBJ whole genome shotgun (WGS) entry which is preliminary data.</text>
</comment>
<proteinExistence type="inferred from homology"/>
<evidence type="ECO:0000256" key="4">
    <source>
        <dbReference type="ARBA" id="ARBA00022525"/>
    </source>
</evidence>
<feature type="compositionally biased region" description="Low complexity" evidence="8">
    <location>
        <begin position="95"/>
        <end position="111"/>
    </location>
</feature>
<accession>A0ABD1UTT7</accession>
<sequence length="166" mass="18329">MATKIMGIFAFYVVLILCQEIVCVEGRHLKHKVCKKCSKGHEKSYLNGRIKNGGSSSSSQMETSKAEYVNDFRPTTPGHSPGIDNKMQNDNIGVPSSSFRKSSFSPPSYLSSPPPQPMHQISEATYLKARCVPSSHSVHIPIRFLSSSSGAAYLRHSLMILSHFLE</sequence>
<reference evidence="11" key="1">
    <citation type="submission" date="2024-07" db="EMBL/GenBank/DDBJ databases">
        <title>Two chromosome-level genome assemblies of Korean endemic species Abeliophyllum distichum and Forsythia ovata (Oleaceae).</title>
        <authorList>
            <person name="Jang H."/>
        </authorList>
    </citation>
    <scope>NUCLEOTIDE SEQUENCE [LARGE SCALE GENOMIC DNA]</scope>
</reference>
<feature type="signal peptide" evidence="9">
    <location>
        <begin position="1"/>
        <end position="26"/>
    </location>
</feature>
<dbReference type="GO" id="GO:0005179">
    <property type="term" value="F:hormone activity"/>
    <property type="evidence" value="ECO:0007669"/>
    <property type="project" value="UniProtKB-KW"/>
</dbReference>
<evidence type="ECO:0000313" key="10">
    <source>
        <dbReference type="EMBL" id="KAL2528422.1"/>
    </source>
</evidence>
<evidence type="ECO:0000256" key="8">
    <source>
        <dbReference type="SAM" id="MobiDB-lite"/>
    </source>
</evidence>
<protein>
    <submittedName>
        <fullName evidence="10">Uncharacterized protein</fullName>
    </submittedName>
</protein>
<dbReference type="GO" id="GO:1902025">
    <property type="term" value="P:nitrate import"/>
    <property type="evidence" value="ECO:0007669"/>
    <property type="project" value="UniProtKB-ARBA"/>
</dbReference>
<dbReference type="AlphaFoldDB" id="A0ABD1UTT7"/>
<evidence type="ECO:0000256" key="6">
    <source>
        <dbReference type="ARBA" id="ARBA00022729"/>
    </source>
</evidence>
<keyword evidence="6 9" id="KW-0732">Signal</keyword>
<feature type="chain" id="PRO_5044835537" evidence="9">
    <location>
        <begin position="27"/>
        <end position="166"/>
    </location>
</feature>
<keyword evidence="4" id="KW-0964">Secreted</keyword>
<name>A0ABD1UTT7_9LAMI</name>
<comment type="subcellular location">
    <subcellularLocation>
        <location evidence="1">Secreted</location>
        <location evidence="1">Extracellular space</location>
        <location evidence="1">Apoplast</location>
    </subcellularLocation>
</comment>
<evidence type="ECO:0000256" key="2">
    <source>
        <dbReference type="ARBA" id="ARBA00008963"/>
    </source>
</evidence>
<dbReference type="PANTHER" id="PTHR33348:SF7">
    <property type="entry name" value="PRECURSOR OF CEP11-RELATED"/>
    <property type="match status" value="1"/>
</dbReference>
<dbReference type="EMBL" id="JBFOLJ010000006">
    <property type="protein sequence ID" value="KAL2528422.1"/>
    <property type="molecule type" value="Genomic_DNA"/>
</dbReference>
<feature type="region of interest" description="Disordered" evidence="8">
    <location>
        <begin position="70"/>
        <end position="117"/>
    </location>
</feature>